<proteinExistence type="predicted"/>
<dbReference type="InterPro" id="IPR046668">
    <property type="entry name" value="DUF6538"/>
</dbReference>
<dbReference type="Proteomes" id="UP001267710">
    <property type="component" value="Unassembled WGS sequence"/>
</dbReference>
<keyword evidence="3" id="KW-1185">Reference proteome</keyword>
<evidence type="ECO:0000313" key="3">
    <source>
        <dbReference type="Proteomes" id="UP001267710"/>
    </source>
</evidence>
<comment type="caution">
    <text evidence="2">The sequence shown here is derived from an EMBL/GenBank/DDBJ whole genome shotgun (WGS) entry which is preliminary data.</text>
</comment>
<evidence type="ECO:0000313" key="2">
    <source>
        <dbReference type="EMBL" id="MDR6216041.1"/>
    </source>
</evidence>
<feature type="domain" description="DUF6538" evidence="1">
    <location>
        <begin position="15"/>
        <end position="74"/>
    </location>
</feature>
<dbReference type="RefSeq" id="WP_309831148.1">
    <property type="nucleotide sequence ID" value="NZ_JAVIZX010000001.1"/>
</dbReference>
<name>A0ABU1IFP5_9BURK</name>
<organism evidence="2 3">
    <name type="scientific">Paracidovorax wautersii</name>
    <dbReference type="NCBI Taxonomy" id="1177982"/>
    <lineage>
        <taxon>Bacteria</taxon>
        <taxon>Pseudomonadati</taxon>
        <taxon>Pseudomonadota</taxon>
        <taxon>Betaproteobacteria</taxon>
        <taxon>Burkholderiales</taxon>
        <taxon>Comamonadaceae</taxon>
        <taxon>Paracidovorax</taxon>
    </lineage>
</organism>
<sequence>MEQTLRVVSENVYARGKHGNLYVRRRIPAAIRAAYPAHQEHITRSLGTSDRRAFKELARAENTRIDAEFQQKRQELELSRASLAAKRISRLDDEQLQAVAKFWVRQVLQNDDSRREAGLDDAEFDELGEQLTTQRAELGRMLAQGKSLNIFPALHGFLFLCGLDFNPDEDEAKRASYAFLRTVVETLDHQLTRQRGDIVDTDKVAPPAVHPLQVIAPERVAVDPDLPTWDKVFEKWRDYVENRPEADDHRLADSLARPSALRRDPGRRYAG</sequence>
<reference evidence="2 3" key="1">
    <citation type="submission" date="2023-08" db="EMBL/GenBank/DDBJ databases">
        <title>Functional and genomic diversity of the sorghum phyllosphere microbiome.</title>
        <authorList>
            <person name="Shade A."/>
        </authorList>
    </citation>
    <scope>NUCLEOTIDE SEQUENCE [LARGE SCALE GENOMIC DNA]</scope>
    <source>
        <strain evidence="2 3">SORGH_AS_0335</strain>
    </source>
</reference>
<accession>A0ABU1IFP5</accession>
<dbReference type="EMBL" id="JAVIZX010000001">
    <property type="protein sequence ID" value="MDR6216041.1"/>
    <property type="molecule type" value="Genomic_DNA"/>
</dbReference>
<gene>
    <name evidence="2" type="ORF">QE399_003730</name>
</gene>
<dbReference type="Pfam" id="PF20172">
    <property type="entry name" value="DUF6538"/>
    <property type="match status" value="1"/>
</dbReference>
<protein>
    <recommendedName>
        <fullName evidence="1">DUF6538 domain-containing protein</fullName>
    </recommendedName>
</protein>
<evidence type="ECO:0000259" key="1">
    <source>
        <dbReference type="Pfam" id="PF20172"/>
    </source>
</evidence>